<feature type="transmembrane region" description="Helical" evidence="1">
    <location>
        <begin position="12"/>
        <end position="32"/>
    </location>
</feature>
<organism evidence="2 3">
    <name type="scientific">Streptomyces tsukubensis</name>
    <dbReference type="NCBI Taxonomy" id="83656"/>
    <lineage>
        <taxon>Bacteria</taxon>
        <taxon>Bacillati</taxon>
        <taxon>Actinomycetota</taxon>
        <taxon>Actinomycetes</taxon>
        <taxon>Kitasatosporales</taxon>
        <taxon>Streptomycetaceae</taxon>
        <taxon>Streptomyces</taxon>
    </lineage>
</organism>
<dbReference type="EMBL" id="MVFC01000031">
    <property type="protein sequence ID" value="OON73443.1"/>
    <property type="molecule type" value="Genomic_DNA"/>
</dbReference>
<evidence type="ECO:0000313" key="3">
    <source>
        <dbReference type="Proteomes" id="UP000190539"/>
    </source>
</evidence>
<proteinExistence type="predicted"/>
<gene>
    <name evidence="2" type="ORF">B1H18_27035</name>
</gene>
<dbReference type="Proteomes" id="UP000190539">
    <property type="component" value="Unassembled WGS sequence"/>
</dbReference>
<keyword evidence="1" id="KW-1133">Transmembrane helix</keyword>
<keyword evidence="3" id="KW-1185">Reference proteome</keyword>
<accession>A0A1V4A2H1</accession>
<sequence>MKITDVSRCFAPLARVAVLAAAMGAITMLGLATAEMTTTSSTTPATAATGEHVAAPTGTAAKRTYFCVQNNNTRYWRQPNVDPLGQVHRGQGLDNLGGKYIEGVYWYNVNLWGGMRNVWILQRNVSVCE</sequence>
<dbReference type="AlphaFoldDB" id="A0A1V4A2H1"/>
<protein>
    <recommendedName>
        <fullName evidence="4">SH3 domain-containing protein</fullName>
    </recommendedName>
</protein>
<evidence type="ECO:0000256" key="1">
    <source>
        <dbReference type="SAM" id="Phobius"/>
    </source>
</evidence>
<keyword evidence="1" id="KW-0812">Transmembrane</keyword>
<reference evidence="2 3" key="1">
    <citation type="submission" date="2017-02" db="EMBL/GenBank/DDBJ databases">
        <title>Draft Genome Sequence of Streptomyces tsukubaensis F601, a Producer of the immunosuppressant tacrolimus FK506.</title>
        <authorList>
            <person name="Zong G."/>
            <person name="Zhong C."/>
            <person name="Fu J."/>
            <person name="Qin R."/>
            <person name="Cao G."/>
        </authorList>
    </citation>
    <scope>NUCLEOTIDE SEQUENCE [LARGE SCALE GENOMIC DNA]</scope>
    <source>
        <strain evidence="2 3">F601</strain>
    </source>
</reference>
<comment type="caution">
    <text evidence="2">The sequence shown here is derived from an EMBL/GenBank/DDBJ whole genome shotgun (WGS) entry which is preliminary data.</text>
</comment>
<dbReference type="RefSeq" id="WP_077972311.1">
    <property type="nucleotide sequence ID" value="NZ_CP045178.1"/>
</dbReference>
<keyword evidence="1" id="KW-0472">Membrane</keyword>
<name>A0A1V4A2H1_9ACTN</name>
<evidence type="ECO:0008006" key="4">
    <source>
        <dbReference type="Google" id="ProtNLM"/>
    </source>
</evidence>
<dbReference type="OrthoDB" id="4261724at2"/>
<evidence type="ECO:0000313" key="2">
    <source>
        <dbReference type="EMBL" id="OON73443.1"/>
    </source>
</evidence>